<gene>
    <name evidence="2" type="ORF">GCM10022257_18800</name>
</gene>
<evidence type="ECO:0000313" key="2">
    <source>
        <dbReference type="EMBL" id="GAA4269779.1"/>
    </source>
</evidence>
<reference evidence="3" key="1">
    <citation type="journal article" date="2019" name="Int. J. Syst. Evol. Microbiol.">
        <title>The Global Catalogue of Microorganisms (GCM) 10K type strain sequencing project: providing services to taxonomists for standard genome sequencing and annotation.</title>
        <authorList>
            <consortium name="The Broad Institute Genomics Platform"/>
            <consortium name="The Broad Institute Genome Sequencing Center for Infectious Disease"/>
            <person name="Wu L."/>
            <person name="Ma J."/>
        </authorList>
    </citation>
    <scope>NUCLEOTIDE SEQUENCE [LARGE SCALE GENOMIC DNA]</scope>
    <source>
        <strain evidence="3">JCM 17452</strain>
    </source>
</reference>
<proteinExistence type="predicted"/>
<keyword evidence="1" id="KW-0472">Membrane</keyword>
<feature type="transmembrane region" description="Helical" evidence="1">
    <location>
        <begin position="33"/>
        <end position="55"/>
    </location>
</feature>
<keyword evidence="1" id="KW-1133">Transmembrane helix</keyword>
<evidence type="ECO:0000256" key="1">
    <source>
        <dbReference type="SAM" id="Phobius"/>
    </source>
</evidence>
<dbReference type="Pfam" id="PF14808">
    <property type="entry name" value="TMEM164"/>
    <property type="match status" value="1"/>
</dbReference>
<keyword evidence="3" id="KW-1185">Reference proteome</keyword>
<dbReference type="EMBL" id="BAABAV010000001">
    <property type="protein sequence ID" value="GAA4269779.1"/>
    <property type="molecule type" value="Genomic_DNA"/>
</dbReference>
<accession>A0ABP8ECD0</accession>
<sequence>MIGVNFMFKSNYFYLNAKPETTSLLDFFGDWPWYILVGQIIIIPYFLLIYLPFYLEKRIKS</sequence>
<dbReference type="Proteomes" id="UP001500027">
    <property type="component" value="Unassembled WGS sequence"/>
</dbReference>
<organism evidence="2 3">
    <name type="scientific">Hyunsoonleella aestuarii</name>
    <dbReference type="NCBI Taxonomy" id="912802"/>
    <lineage>
        <taxon>Bacteria</taxon>
        <taxon>Pseudomonadati</taxon>
        <taxon>Bacteroidota</taxon>
        <taxon>Flavobacteriia</taxon>
        <taxon>Flavobacteriales</taxon>
        <taxon>Flavobacteriaceae</taxon>
    </lineage>
</organism>
<keyword evidence="1" id="KW-0812">Transmembrane</keyword>
<name>A0ABP8ECD0_9FLAO</name>
<evidence type="ECO:0000313" key="3">
    <source>
        <dbReference type="Proteomes" id="UP001500027"/>
    </source>
</evidence>
<comment type="caution">
    <text evidence="2">The sequence shown here is derived from an EMBL/GenBank/DDBJ whole genome shotgun (WGS) entry which is preliminary data.</text>
</comment>
<protein>
    <submittedName>
        <fullName evidence="2">Uncharacterized protein</fullName>
    </submittedName>
</protein>